<dbReference type="PANTHER" id="PTHR36482">
    <property type="entry name" value="OSJNBA0024J22.15 PROTEIN"/>
    <property type="match status" value="1"/>
</dbReference>
<name>A0ABR2S3B1_9ROSI</name>
<dbReference type="InterPro" id="IPR053085">
    <property type="entry name" value="Jasmonate-induced_protein"/>
</dbReference>
<protein>
    <submittedName>
        <fullName evidence="1">Uncharacterized protein</fullName>
    </submittedName>
</protein>
<accession>A0ABR2S3B1</accession>
<dbReference type="EMBL" id="JBBPBN010000017">
    <property type="protein sequence ID" value="KAK9019737.1"/>
    <property type="molecule type" value="Genomic_DNA"/>
</dbReference>
<comment type="caution">
    <text evidence="1">The sequence shown here is derived from an EMBL/GenBank/DDBJ whole genome shotgun (WGS) entry which is preliminary data.</text>
</comment>
<dbReference type="Proteomes" id="UP001396334">
    <property type="component" value="Unassembled WGS sequence"/>
</dbReference>
<gene>
    <name evidence="1" type="ORF">V6N11_054245</name>
</gene>
<evidence type="ECO:0000313" key="2">
    <source>
        <dbReference type="Proteomes" id="UP001396334"/>
    </source>
</evidence>
<organism evidence="1 2">
    <name type="scientific">Hibiscus sabdariffa</name>
    <name type="common">roselle</name>
    <dbReference type="NCBI Taxonomy" id="183260"/>
    <lineage>
        <taxon>Eukaryota</taxon>
        <taxon>Viridiplantae</taxon>
        <taxon>Streptophyta</taxon>
        <taxon>Embryophyta</taxon>
        <taxon>Tracheophyta</taxon>
        <taxon>Spermatophyta</taxon>
        <taxon>Magnoliopsida</taxon>
        <taxon>eudicotyledons</taxon>
        <taxon>Gunneridae</taxon>
        <taxon>Pentapetalae</taxon>
        <taxon>rosids</taxon>
        <taxon>malvids</taxon>
        <taxon>Malvales</taxon>
        <taxon>Malvaceae</taxon>
        <taxon>Malvoideae</taxon>
        <taxon>Hibiscus</taxon>
    </lineage>
</organism>
<dbReference type="PANTHER" id="PTHR36482:SF8">
    <property type="match status" value="1"/>
</dbReference>
<reference evidence="1 2" key="1">
    <citation type="journal article" date="2024" name="G3 (Bethesda)">
        <title>Genome assembly of Hibiscus sabdariffa L. provides insights into metabolisms of medicinal natural products.</title>
        <authorList>
            <person name="Kim T."/>
        </authorList>
    </citation>
    <scope>NUCLEOTIDE SEQUENCE [LARGE SCALE GENOMIC DNA]</scope>
    <source>
        <strain evidence="1">TK-2024</strain>
        <tissue evidence="1">Old leaves</tissue>
    </source>
</reference>
<evidence type="ECO:0000313" key="1">
    <source>
        <dbReference type="EMBL" id="KAK9019737.1"/>
    </source>
</evidence>
<sequence length="203" mass="22730">MSIIEGHRISDSDPNWDTLKLVLEESIESGLSSLREYVDQRLNVIDQRIDELHAQVSGGKTGPAIYTEVILESLSDESLIHYEEHNWYGYANFPRVIHRRTSAEIKHEADSGTGCSKSGVAYTIGDNIRWIVAWSNMKDKENKVYIDVIETDGSIDWGMYGSLVDTSKPKPKAVSKYWNRVVASIDPSSVTPLMKATLAAAIR</sequence>
<keyword evidence="2" id="KW-1185">Reference proteome</keyword>
<proteinExistence type="predicted"/>